<accession>K0K091</accession>
<dbReference type="EMBL" id="HE804045">
    <property type="protein sequence ID" value="CCH29968.1"/>
    <property type="molecule type" value="Genomic_DNA"/>
</dbReference>
<dbReference type="BioCyc" id="SESP1179773:BN6_RS12875-MONOMER"/>
<keyword evidence="1" id="KW-1133">Transmembrane helix</keyword>
<dbReference type="OrthoDB" id="3400600at2"/>
<keyword evidence="3" id="KW-1185">Reference proteome</keyword>
<dbReference type="Proteomes" id="UP000006281">
    <property type="component" value="Chromosome"/>
</dbReference>
<evidence type="ECO:0000313" key="3">
    <source>
        <dbReference type="Proteomes" id="UP000006281"/>
    </source>
</evidence>
<dbReference type="HOGENOM" id="CLU_1053304_0_0_11"/>
<proteinExistence type="predicted"/>
<protein>
    <submittedName>
        <fullName evidence="2">Putative membrane protein</fullName>
    </submittedName>
</protein>
<reference evidence="2 3" key="1">
    <citation type="journal article" date="2012" name="BMC Genomics">
        <title>Complete genome sequence of Saccharothrix espanaensis DSM 44229T and comparison to the other completely sequenced Pseudonocardiaceae.</title>
        <authorList>
            <person name="Strobel T."/>
            <person name="Al-Dilaimi A."/>
            <person name="Blom J."/>
            <person name="Gessner A."/>
            <person name="Kalinowski J."/>
            <person name="Luzhetska M."/>
            <person name="Puhler A."/>
            <person name="Szczepanowski R."/>
            <person name="Bechthold A."/>
            <person name="Ruckert C."/>
        </authorList>
    </citation>
    <scope>NUCLEOTIDE SEQUENCE [LARGE SCALE GENOMIC DNA]</scope>
    <source>
        <strain evidence="3">ATCC 51144 / DSM 44229 / JCM 9112 / NBRC 15066 / NRRL 15764</strain>
    </source>
</reference>
<sequence>MSTWLSVLLGVVTGLAVNEFCDVSPWLARRVVRWAAEVRYPGRAEEFEAMIADRPGKLFKLCTALGFACAALTYRVTRRRPALRRAATGWLVCEVVSGVVAGGLFGGWVLTLGGGGTAWAWGVGVAVLSILMLHLRRRRWVGVGLGLVPVAVALLVTAGSTRGGVVVPFLVMLAPVYFVVQAMLAVLDAAVLPVRLAVPALLGGTLIVALENWTDAVHLMSFDSQMMIFGTGVGVIGGLCVSIGRFLYDDLRRRWPPPDVVPAL</sequence>
<dbReference type="STRING" id="1179773.BN6_26550"/>
<dbReference type="eggNOG" id="ENOG5031X9V">
    <property type="taxonomic scope" value="Bacteria"/>
</dbReference>
<name>K0K091_SACES</name>
<evidence type="ECO:0000313" key="2">
    <source>
        <dbReference type="EMBL" id="CCH29968.1"/>
    </source>
</evidence>
<dbReference type="KEGG" id="sesp:BN6_26550"/>
<evidence type="ECO:0000256" key="1">
    <source>
        <dbReference type="SAM" id="Phobius"/>
    </source>
</evidence>
<feature type="transmembrane region" description="Helical" evidence="1">
    <location>
        <begin position="194"/>
        <end position="214"/>
    </location>
</feature>
<keyword evidence="1" id="KW-0812">Transmembrane</keyword>
<dbReference type="AlphaFoldDB" id="K0K091"/>
<keyword evidence="1" id="KW-0472">Membrane</keyword>
<feature type="transmembrane region" description="Helical" evidence="1">
    <location>
        <begin position="140"/>
        <end position="159"/>
    </location>
</feature>
<dbReference type="PATRIC" id="fig|1179773.3.peg.2654"/>
<feature type="transmembrane region" description="Helical" evidence="1">
    <location>
        <begin position="165"/>
        <end position="187"/>
    </location>
</feature>
<feature type="transmembrane region" description="Helical" evidence="1">
    <location>
        <begin position="226"/>
        <end position="248"/>
    </location>
</feature>
<feature type="transmembrane region" description="Helical" evidence="1">
    <location>
        <begin position="116"/>
        <end position="133"/>
    </location>
</feature>
<dbReference type="RefSeq" id="WP_015100080.1">
    <property type="nucleotide sequence ID" value="NC_019673.1"/>
</dbReference>
<feature type="transmembrane region" description="Helical" evidence="1">
    <location>
        <begin position="89"/>
        <end position="110"/>
    </location>
</feature>
<gene>
    <name evidence="2" type="ordered locus">BN6_26550</name>
</gene>
<organism evidence="2 3">
    <name type="scientific">Saccharothrix espanaensis (strain ATCC 51144 / DSM 44229 / JCM 9112 / NBRC 15066 / NRRL 15764)</name>
    <dbReference type="NCBI Taxonomy" id="1179773"/>
    <lineage>
        <taxon>Bacteria</taxon>
        <taxon>Bacillati</taxon>
        <taxon>Actinomycetota</taxon>
        <taxon>Actinomycetes</taxon>
        <taxon>Pseudonocardiales</taxon>
        <taxon>Pseudonocardiaceae</taxon>
        <taxon>Saccharothrix</taxon>
    </lineage>
</organism>